<accession>A0A7D4BG03</accession>
<dbReference type="SUPFAM" id="SSF51430">
    <property type="entry name" value="NAD(P)-linked oxidoreductase"/>
    <property type="match status" value="1"/>
</dbReference>
<evidence type="ECO:0000259" key="4">
    <source>
        <dbReference type="Pfam" id="PF00248"/>
    </source>
</evidence>
<name>A0A7D4BG03_9BACT</name>
<dbReference type="FunFam" id="3.20.20.100:FF:000008">
    <property type="entry name" value="Aldo/keto reductase family oxidoreductase"/>
    <property type="match status" value="1"/>
</dbReference>
<protein>
    <submittedName>
        <fullName evidence="5">Oxidoreductase</fullName>
    </submittedName>
</protein>
<keyword evidence="2" id="KW-0560">Oxidoreductase</keyword>
<dbReference type="KEGG" id="ttz:FHG85_12135"/>
<dbReference type="Pfam" id="PF00248">
    <property type="entry name" value="Aldo_ket_red"/>
    <property type="match status" value="1"/>
</dbReference>
<dbReference type="InterPro" id="IPR023210">
    <property type="entry name" value="NADP_OxRdtase_dom"/>
</dbReference>
<dbReference type="AlphaFoldDB" id="A0A7D4BG03"/>
<dbReference type="InterPro" id="IPR036812">
    <property type="entry name" value="NAD(P)_OxRdtase_dom_sf"/>
</dbReference>
<dbReference type="CDD" id="cd19092">
    <property type="entry name" value="AKR_BsYcsN_EcYdhF-like"/>
    <property type="match status" value="1"/>
</dbReference>
<organism evidence="5 6">
    <name type="scientific">Tenuifilum thalassicum</name>
    <dbReference type="NCBI Taxonomy" id="2590900"/>
    <lineage>
        <taxon>Bacteria</taxon>
        <taxon>Pseudomonadati</taxon>
        <taxon>Bacteroidota</taxon>
        <taxon>Bacteroidia</taxon>
        <taxon>Bacteroidales</taxon>
        <taxon>Tenuifilaceae</taxon>
        <taxon>Tenuifilum</taxon>
    </lineage>
</organism>
<dbReference type="InterPro" id="IPR050523">
    <property type="entry name" value="AKR_Detox_Biosynth"/>
</dbReference>
<dbReference type="Proteomes" id="UP000500961">
    <property type="component" value="Chromosome"/>
</dbReference>
<dbReference type="GO" id="GO:0016491">
    <property type="term" value="F:oxidoreductase activity"/>
    <property type="evidence" value="ECO:0007669"/>
    <property type="project" value="UniProtKB-KW"/>
</dbReference>
<evidence type="ECO:0000256" key="1">
    <source>
        <dbReference type="ARBA" id="ARBA00022857"/>
    </source>
</evidence>
<comment type="similarity">
    <text evidence="3">Belongs to the aldo/keto reductase family. Aldo/keto reductase 2 subfamily.</text>
</comment>
<evidence type="ECO:0000256" key="3">
    <source>
        <dbReference type="ARBA" id="ARBA00038157"/>
    </source>
</evidence>
<evidence type="ECO:0000313" key="6">
    <source>
        <dbReference type="Proteomes" id="UP000500961"/>
    </source>
</evidence>
<evidence type="ECO:0000313" key="5">
    <source>
        <dbReference type="EMBL" id="QKG80978.1"/>
    </source>
</evidence>
<sequence>MSNENLKLSPIVWGHWRLAEWNLSPKELLELSQKCIDLGIDTIDSADIYGNYSCEKLFGDALALNSSVRKSLKIITKCGIKLLSDKNPDVYVKHYDYSAKHIIGSVENSLKNFRTDYIDMLLLHRPSPLLNPEEVAMAFSKLKESGKVLHFGVSNFLPHQVDMLREFISVPIEVNQVEISPLQLEHLQNGNLDHMIKNHIVPMAWSPLGGGRLLKPKNEHEKGIYETIFKIAKNHSALPDQIIISWLTSHPSKIVPIVGSGKFERISNAMKAANIKLSLQEWFEIYSAALNNEVP</sequence>
<reference evidence="5 6" key="1">
    <citation type="submission" date="2019-07" db="EMBL/GenBank/DDBJ databases">
        <title>Thalassofilum flectens gen. nov., sp. nov., a novel moderate thermophilic anaerobe from a shallow sea hot spring in Kunashir Island (Russia), representing a new family in the order Bacteroidales, and proposal of Thalassofilacea fam. nov.</title>
        <authorList>
            <person name="Kochetkova T.V."/>
            <person name="Podosokorskaya O.A."/>
            <person name="Novikov A."/>
            <person name="Elcheninov A.G."/>
            <person name="Toshchakov S.V."/>
            <person name="Kublanov I.V."/>
        </authorList>
    </citation>
    <scope>NUCLEOTIDE SEQUENCE [LARGE SCALE GENOMIC DNA]</scope>
    <source>
        <strain evidence="5 6">38-H</strain>
    </source>
</reference>
<gene>
    <name evidence="5" type="ORF">FHG85_12135</name>
</gene>
<dbReference type="EMBL" id="CP041345">
    <property type="protein sequence ID" value="QKG80978.1"/>
    <property type="molecule type" value="Genomic_DNA"/>
</dbReference>
<evidence type="ECO:0000256" key="2">
    <source>
        <dbReference type="ARBA" id="ARBA00023002"/>
    </source>
</evidence>
<keyword evidence="6" id="KW-1185">Reference proteome</keyword>
<dbReference type="GO" id="GO:0005829">
    <property type="term" value="C:cytosol"/>
    <property type="evidence" value="ECO:0007669"/>
    <property type="project" value="TreeGrafter"/>
</dbReference>
<keyword evidence="1" id="KW-0521">NADP</keyword>
<dbReference type="Gene3D" id="3.20.20.100">
    <property type="entry name" value="NADP-dependent oxidoreductase domain"/>
    <property type="match status" value="1"/>
</dbReference>
<dbReference type="RefSeq" id="WP_173076275.1">
    <property type="nucleotide sequence ID" value="NZ_CP041345.1"/>
</dbReference>
<proteinExistence type="inferred from homology"/>
<dbReference type="PANTHER" id="PTHR43364:SF1">
    <property type="entry name" value="OXIDOREDUCTASE YDHF"/>
    <property type="match status" value="1"/>
</dbReference>
<feature type="domain" description="NADP-dependent oxidoreductase" evidence="4">
    <location>
        <begin position="10"/>
        <end position="286"/>
    </location>
</feature>
<dbReference type="PANTHER" id="PTHR43364">
    <property type="entry name" value="NADH-SPECIFIC METHYLGLYOXAL REDUCTASE-RELATED"/>
    <property type="match status" value="1"/>
</dbReference>